<comment type="caution">
    <text evidence="6">The sequence shown here is derived from an EMBL/GenBank/DDBJ whole genome shotgun (WGS) entry which is preliminary data.</text>
</comment>
<dbReference type="PANTHER" id="PTHR47053:SF1">
    <property type="entry name" value="MUREIN DD-ENDOPEPTIDASE MEPH-RELATED"/>
    <property type="match status" value="1"/>
</dbReference>
<evidence type="ECO:0000256" key="1">
    <source>
        <dbReference type="ARBA" id="ARBA00007074"/>
    </source>
</evidence>
<evidence type="ECO:0000256" key="2">
    <source>
        <dbReference type="ARBA" id="ARBA00022670"/>
    </source>
</evidence>
<dbReference type="PROSITE" id="PS51935">
    <property type="entry name" value="NLPC_P60"/>
    <property type="match status" value="1"/>
</dbReference>
<feature type="domain" description="NlpC/P60" evidence="5">
    <location>
        <begin position="590"/>
        <end position="717"/>
    </location>
</feature>
<dbReference type="Proteomes" id="UP001596439">
    <property type="component" value="Unassembled WGS sequence"/>
</dbReference>
<gene>
    <name evidence="6" type="ORF">ACFQO8_02465</name>
</gene>
<evidence type="ECO:0000313" key="6">
    <source>
        <dbReference type="EMBL" id="MFC7388990.1"/>
    </source>
</evidence>
<dbReference type="SMART" id="SM00287">
    <property type="entry name" value="SH3b"/>
    <property type="match status" value="2"/>
</dbReference>
<keyword evidence="7" id="KW-1185">Reference proteome</keyword>
<comment type="similarity">
    <text evidence="1">Belongs to the peptidase C40 family.</text>
</comment>
<dbReference type="InterPro" id="IPR000064">
    <property type="entry name" value="NLP_P60_dom"/>
</dbReference>
<dbReference type="SUPFAM" id="SSF54001">
    <property type="entry name" value="Cysteine proteinases"/>
    <property type="match status" value="1"/>
</dbReference>
<dbReference type="Gene3D" id="2.30.30.40">
    <property type="entry name" value="SH3 Domains"/>
    <property type="match status" value="1"/>
</dbReference>
<sequence>MILSGTAIYEDIQETVVLQETQRDVIAHVQSTSKTHVFVQIGDVEGFVRHDNVRTAKSMYVIRETTTTDDDDKQVTSLPFHSIIQVFDVGTQPRVQTIDGTWVDRSALSDTLVTPTTYYLKSNSDVYLLPGKQVTGSLTLGQSVQGYGELEGYLRIKLDERFVFISLQNVSETPVQTGQQYVLTSTSYYQDLGQTILGTLSRGELVTVYGIEQGYARVLTNNGFVFVKQADLIDKMPTYSKTGSLYAQADLPIYRDLDKKETVGTLKRAKKIAVYGTDGSFTRVLVNGQFYFVESSKLGTKRPPYLSTGKRYVLKNTPLYSSAKSSSKTSLVFKRGQKVTIYGTSGAYTRVQVKGKYYFVPTKMMGTKKPPLYDSTGKRYIRYDQVSIYSAPSTSKRVARLKRGQIVETFGTTGYYTRIRVNNSYRYIATNYLTLNKPVAKPKAGTVFYVQFNGTPYFNTDVAYTRPAGTLKRGTKLIGIRSIDDDFWYARLSSGKRVYVTNPYISKTKPKAVTPKWVNPARYYGTTKRTAFYANPYDKKPIGYLDANRRVYPRSKNGDSYLVQYNWRPVYVKTSQIRVKQDSLVKKRSNSKKERFIASAVNYLGTPYTWGSQSPRNGGFDCSGLIHYASNQAGKIGGRSNVSGYWYGSHFKNKRMSLNSGRRGDMIFFAGTYRNGPSHIGIMLSNEFFIHAGGETLQINSIHDPQWRPYFLGYKSL</sequence>
<dbReference type="RefSeq" id="WP_214786643.1">
    <property type="nucleotide sequence ID" value="NZ_JANIEL010000094.1"/>
</dbReference>
<keyword evidence="4" id="KW-0788">Thiol protease</keyword>
<dbReference type="Gene3D" id="3.90.1720.10">
    <property type="entry name" value="endopeptidase domain like (from Nostoc punctiforme)"/>
    <property type="match status" value="1"/>
</dbReference>
<organism evidence="6 7">
    <name type="scientific">Exiguobacterium aestuarii</name>
    <dbReference type="NCBI Taxonomy" id="273527"/>
    <lineage>
        <taxon>Bacteria</taxon>
        <taxon>Bacillati</taxon>
        <taxon>Bacillota</taxon>
        <taxon>Bacilli</taxon>
        <taxon>Bacillales</taxon>
        <taxon>Bacillales Family XII. Incertae Sedis</taxon>
        <taxon>Exiguobacterium</taxon>
    </lineage>
</organism>
<reference evidence="7" key="1">
    <citation type="journal article" date="2019" name="Int. J. Syst. Evol. Microbiol.">
        <title>The Global Catalogue of Microorganisms (GCM) 10K type strain sequencing project: providing services to taxonomists for standard genome sequencing and annotation.</title>
        <authorList>
            <consortium name="The Broad Institute Genomics Platform"/>
            <consortium name="The Broad Institute Genome Sequencing Center for Infectious Disease"/>
            <person name="Wu L."/>
            <person name="Ma J."/>
        </authorList>
    </citation>
    <scope>NUCLEOTIDE SEQUENCE [LARGE SCALE GENOMIC DNA]</scope>
    <source>
        <strain evidence="7">CCUG 55590</strain>
    </source>
</reference>
<name>A0ABW2PKS5_9BACL</name>
<dbReference type="PANTHER" id="PTHR47053">
    <property type="entry name" value="MUREIN DD-ENDOPEPTIDASE MEPH-RELATED"/>
    <property type="match status" value="1"/>
</dbReference>
<accession>A0ABW2PKS5</accession>
<dbReference type="InterPro" id="IPR003646">
    <property type="entry name" value="SH3-like_bac-type"/>
</dbReference>
<proteinExistence type="inferred from homology"/>
<evidence type="ECO:0000256" key="3">
    <source>
        <dbReference type="ARBA" id="ARBA00022801"/>
    </source>
</evidence>
<dbReference type="InterPro" id="IPR038765">
    <property type="entry name" value="Papain-like_cys_pep_sf"/>
</dbReference>
<dbReference type="Pfam" id="PF00877">
    <property type="entry name" value="NLPC_P60"/>
    <property type="match status" value="1"/>
</dbReference>
<dbReference type="InterPro" id="IPR051202">
    <property type="entry name" value="Peptidase_C40"/>
</dbReference>
<keyword evidence="2" id="KW-0645">Protease</keyword>
<protein>
    <submittedName>
        <fullName evidence="6">NlpC/P60 family protein</fullName>
    </submittedName>
</protein>
<evidence type="ECO:0000313" key="7">
    <source>
        <dbReference type="Proteomes" id="UP001596439"/>
    </source>
</evidence>
<evidence type="ECO:0000259" key="5">
    <source>
        <dbReference type="PROSITE" id="PS51935"/>
    </source>
</evidence>
<evidence type="ECO:0000256" key="4">
    <source>
        <dbReference type="ARBA" id="ARBA00022807"/>
    </source>
</evidence>
<dbReference type="EMBL" id="JBHTCE010000001">
    <property type="protein sequence ID" value="MFC7388990.1"/>
    <property type="molecule type" value="Genomic_DNA"/>
</dbReference>
<keyword evidence="3" id="KW-0378">Hydrolase</keyword>